<evidence type="ECO:0000313" key="1">
    <source>
        <dbReference type="EMBL" id="TES86664.1"/>
    </source>
</evidence>
<dbReference type="AlphaFoldDB" id="A0A523QLK7"/>
<dbReference type="SUPFAM" id="SSF53448">
    <property type="entry name" value="Nucleotide-diphospho-sugar transferases"/>
    <property type="match status" value="1"/>
</dbReference>
<comment type="caution">
    <text evidence="1">The sequence shown here is derived from an EMBL/GenBank/DDBJ whole genome shotgun (WGS) entry which is preliminary data.</text>
</comment>
<dbReference type="InterPro" id="IPR029044">
    <property type="entry name" value="Nucleotide-diphossugar_trans"/>
</dbReference>
<evidence type="ECO:0000313" key="2">
    <source>
        <dbReference type="Proteomes" id="UP000320781"/>
    </source>
</evidence>
<dbReference type="Gene3D" id="3.90.550.10">
    <property type="entry name" value="Spore Coat Polysaccharide Biosynthesis Protein SpsA, Chain A"/>
    <property type="match status" value="1"/>
</dbReference>
<accession>A0A523QLK7</accession>
<gene>
    <name evidence="1" type="ORF">E3J95_01380</name>
</gene>
<name>A0A523QLK7_UNCAE</name>
<organism evidence="1 2">
    <name type="scientific">Aerophobetes bacterium</name>
    <dbReference type="NCBI Taxonomy" id="2030807"/>
    <lineage>
        <taxon>Bacteria</taxon>
        <taxon>Candidatus Aerophobota</taxon>
    </lineage>
</organism>
<sequence length="409" mass="47157">MSILVVIPSYWTKVAPTKAQAMNLRSFDQQFGHIGSNLEKALTSLSILKEKDFQVLVVTGADSPESQEQINQTVAGIIEKVADKTGIKILLFPNTLVTRVKEIFRDFCDQDALDFLCVDGYANIRNTGLIVAQILGTEELVFIDDDEYVDDPLFLSKAREHLGKSIDGKIVAGVGGYYVDPQKAYRRSIKPEPWKAFWDLERLLNETLCHLVETQPRIKLTPLVLGGCLVLTRPLFTTIPFDVRIPRGEDLDYVINARMFRSHVFFDNELYIVHDPPPQLCPLWNRFRQDIYRFTYQRAKLRHQTPIEDMDCVSVEELMPYPGSFLGEDLEDKISRACAMLVQQAHDEESAREFLNNIFLMRSDAVPQYNVFKQYLDLQRKWEKMCWTIATTEELRQDCLALLLRFPLH</sequence>
<reference evidence="1 2" key="1">
    <citation type="submission" date="2019-03" db="EMBL/GenBank/DDBJ databases">
        <title>Metabolic potential of uncultured bacteria and archaea associated with petroleum seepage in deep-sea sediments.</title>
        <authorList>
            <person name="Dong X."/>
            <person name="Hubert C."/>
        </authorList>
    </citation>
    <scope>NUCLEOTIDE SEQUENCE [LARGE SCALE GENOMIC DNA]</scope>
    <source>
        <strain evidence="1">E44_bin92</strain>
    </source>
</reference>
<evidence type="ECO:0008006" key="3">
    <source>
        <dbReference type="Google" id="ProtNLM"/>
    </source>
</evidence>
<dbReference type="Proteomes" id="UP000320781">
    <property type="component" value="Unassembled WGS sequence"/>
</dbReference>
<dbReference type="EMBL" id="SOKU01000062">
    <property type="protein sequence ID" value="TES86664.1"/>
    <property type="molecule type" value="Genomic_DNA"/>
</dbReference>
<protein>
    <recommendedName>
        <fullName evidence="3">Glycosyltransferase family 2 protein</fullName>
    </recommendedName>
</protein>
<proteinExistence type="predicted"/>